<keyword evidence="12" id="KW-1185">Reference proteome</keyword>
<evidence type="ECO:0000256" key="9">
    <source>
        <dbReference type="PROSITE-ProRule" id="PRU10125"/>
    </source>
</evidence>
<dbReference type="GO" id="GO:0008837">
    <property type="term" value="F:diaminopimelate epimerase activity"/>
    <property type="evidence" value="ECO:0007669"/>
    <property type="project" value="UniProtKB-EC"/>
</dbReference>
<dbReference type="NCBIfam" id="TIGR00652">
    <property type="entry name" value="DapF"/>
    <property type="match status" value="1"/>
</dbReference>
<gene>
    <name evidence="8 11" type="primary">dapF</name>
    <name evidence="11" type="ORF">Bequi_01470</name>
</gene>
<feature type="binding site" evidence="8">
    <location>
        <begin position="256"/>
        <end position="257"/>
    </location>
    <ligand>
        <name>substrate</name>
    </ligand>
</feature>
<comment type="similarity">
    <text evidence="2 8">Belongs to the diaminopimelate epimerase family.</text>
</comment>
<dbReference type="RefSeq" id="WP_249736228.1">
    <property type="nucleotide sequence ID" value="NZ_JAKNCJ010000001.1"/>
</dbReference>
<comment type="function">
    <text evidence="8">Catalyzes the stereoinversion of LL-2,6-diaminopimelate (L,L-DAP) to meso-diaminopimelate (meso-DAP), a precursor of L-lysine and an essential component of the bacterial peptidoglycan.</text>
</comment>
<feature type="binding site" evidence="8">
    <location>
        <begin position="116"/>
        <end position="117"/>
    </location>
    <ligand>
        <name>substrate</name>
    </ligand>
</feature>
<sequence length="312" mass="32426">MSNHRREQSEGDAAPQRFTKGHGTRNDFVLIPDPEGRLALDADAVAAISDRRGGIGADGVIRIVRTAVSGVEVPGTDGAESPGAEGVEGADPEGAAQPEWLMDYRNADGSIAEMCGNGVRVFAACLDRAGLAGSGDFVIATRAGARRVEILERPAAAGDAWQVRVGMGPGRLTEPERTVTITGRTLPAWDVDMGNPHAVALLPDDLELEDLDLTVQPALDPMPEGGANIELVARRGERHVAMRVFERGVGETQSCGTGAAAVGLAAAHWAGDDSGQEWRVDVPGGSLVIGFRESEMTLAGPAVIVADGSLAI</sequence>
<dbReference type="InterPro" id="IPR001653">
    <property type="entry name" value="DAP_epimerase_DapF"/>
</dbReference>
<dbReference type="Proteomes" id="UP001203761">
    <property type="component" value="Unassembled WGS sequence"/>
</dbReference>
<feature type="region of interest" description="Disordered" evidence="10">
    <location>
        <begin position="72"/>
        <end position="94"/>
    </location>
</feature>
<feature type="binding site" evidence="8">
    <location>
        <position position="26"/>
    </location>
    <ligand>
        <name>substrate</name>
    </ligand>
</feature>
<dbReference type="EC" id="5.1.1.7" evidence="3 8"/>
<comment type="catalytic activity">
    <reaction evidence="7 8">
        <text>(2S,6S)-2,6-diaminopimelate = meso-2,6-diaminopimelate</text>
        <dbReference type="Rhea" id="RHEA:15393"/>
        <dbReference type="ChEBI" id="CHEBI:57609"/>
        <dbReference type="ChEBI" id="CHEBI:57791"/>
        <dbReference type="EC" id="5.1.1.7"/>
    </reaction>
</comment>
<feature type="binding site" evidence="8">
    <location>
        <begin position="246"/>
        <end position="247"/>
    </location>
    <ligand>
        <name>substrate</name>
    </ligand>
</feature>
<evidence type="ECO:0000256" key="8">
    <source>
        <dbReference type="HAMAP-Rule" id="MF_00197"/>
    </source>
</evidence>
<feature type="site" description="Could be important to modulate the pK values of the two catalytic cysteine residues" evidence="8">
    <location>
        <position position="197"/>
    </location>
</feature>
<feature type="binding site" evidence="8">
    <location>
        <position position="195"/>
    </location>
    <ligand>
        <name>substrate</name>
    </ligand>
</feature>
<dbReference type="PANTHER" id="PTHR31689:SF0">
    <property type="entry name" value="DIAMINOPIMELATE EPIMERASE"/>
    <property type="match status" value="1"/>
</dbReference>
<evidence type="ECO:0000313" key="11">
    <source>
        <dbReference type="EMBL" id="MCL6422069.1"/>
    </source>
</evidence>
<evidence type="ECO:0000256" key="4">
    <source>
        <dbReference type="ARBA" id="ARBA00022605"/>
    </source>
</evidence>
<dbReference type="InterPro" id="IPR018510">
    <property type="entry name" value="DAP_epimerase_AS"/>
</dbReference>
<feature type="site" description="Could be important to modulate the pK values of the two catalytic cysteine residues" evidence="8">
    <location>
        <position position="246"/>
    </location>
</feature>
<organism evidence="11 12">
    <name type="scientific">Brachybacterium equifaecis</name>
    <dbReference type="NCBI Taxonomy" id="2910770"/>
    <lineage>
        <taxon>Bacteria</taxon>
        <taxon>Bacillati</taxon>
        <taxon>Actinomycetota</taxon>
        <taxon>Actinomycetes</taxon>
        <taxon>Micrococcales</taxon>
        <taxon>Dermabacteraceae</taxon>
        <taxon>Brachybacterium</taxon>
    </lineage>
</organism>
<dbReference type="Pfam" id="PF01678">
    <property type="entry name" value="DAP_epimerase"/>
    <property type="match status" value="2"/>
</dbReference>
<accession>A0ABT0QWP2</accession>
<keyword evidence="6 8" id="KW-0413">Isomerase</keyword>
<comment type="caution">
    <text evidence="11">The sequence shown here is derived from an EMBL/GenBank/DDBJ whole genome shotgun (WGS) entry which is preliminary data.</text>
</comment>
<evidence type="ECO:0000256" key="3">
    <source>
        <dbReference type="ARBA" id="ARBA00013080"/>
    </source>
</evidence>
<feature type="binding site" evidence="8">
    <location>
        <position position="228"/>
    </location>
    <ligand>
        <name>substrate</name>
    </ligand>
</feature>
<comment type="subunit">
    <text evidence="8">Homodimer.</text>
</comment>
<comment type="caution">
    <text evidence="8">Lacks conserved residue(s) required for the propagation of feature annotation.</text>
</comment>
<dbReference type="HAMAP" id="MF_00197">
    <property type="entry name" value="DAP_epimerase"/>
    <property type="match status" value="1"/>
</dbReference>
<evidence type="ECO:0000256" key="7">
    <source>
        <dbReference type="ARBA" id="ARBA00051712"/>
    </source>
</evidence>
<evidence type="ECO:0000256" key="2">
    <source>
        <dbReference type="ARBA" id="ARBA00010219"/>
    </source>
</evidence>
<name>A0ABT0QWP2_9MICO</name>
<comment type="subcellular location">
    <subcellularLocation>
        <location evidence="8">Cytoplasm</location>
    </subcellularLocation>
</comment>
<keyword evidence="5 8" id="KW-0457">Lysine biosynthesis</keyword>
<evidence type="ECO:0000256" key="1">
    <source>
        <dbReference type="ARBA" id="ARBA00005196"/>
    </source>
</evidence>
<evidence type="ECO:0000313" key="12">
    <source>
        <dbReference type="Proteomes" id="UP001203761"/>
    </source>
</evidence>
<keyword evidence="8" id="KW-0963">Cytoplasm</keyword>
<keyword evidence="4 8" id="KW-0028">Amino-acid biosynthesis</keyword>
<reference evidence="11" key="1">
    <citation type="submission" date="2022-02" db="EMBL/GenBank/DDBJ databases">
        <authorList>
            <person name="Lee M."/>
            <person name="Kim S.-J."/>
            <person name="Jung M.-Y."/>
        </authorList>
    </citation>
    <scope>NUCLEOTIDE SEQUENCE</scope>
    <source>
        <strain evidence="11">JHP9</strain>
    </source>
</reference>
<proteinExistence type="inferred from homology"/>
<protein>
    <recommendedName>
        <fullName evidence="3 8">Diaminopimelate epimerase</fullName>
        <shortName evidence="8">DAP epimerase</shortName>
        <ecNumber evidence="3 8">5.1.1.7</ecNumber>
    </recommendedName>
    <alternativeName>
        <fullName evidence="8">PLP-independent amino acid racemase</fullName>
    </alternativeName>
</protein>
<evidence type="ECO:0000256" key="6">
    <source>
        <dbReference type="ARBA" id="ARBA00023235"/>
    </source>
</evidence>
<dbReference type="Gene3D" id="3.10.310.10">
    <property type="entry name" value="Diaminopimelate Epimerase, Chain A, domain 1"/>
    <property type="match status" value="2"/>
</dbReference>
<evidence type="ECO:0000256" key="5">
    <source>
        <dbReference type="ARBA" id="ARBA00023154"/>
    </source>
</evidence>
<dbReference type="SUPFAM" id="SSF54506">
    <property type="entry name" value="Diaminopimelate epimerase-like"/>
    <property type="match status" value="2"/>
</dbReference>
<dbReference type="PANTHER" id="PTHR31689">
    <property type="entry name" value="DIAMINOPIMELATE EPIMERASE, CHLOROPLASTIC"/>
    <property type="match status" value="1"/>
</dbReference>
<dbReference type="EMBL" id="JAKNCJ010000001">
    <property type="protein sequence ID" value="MCL6422069.1"/>
    <property type="molecule type" value="Genomic_DNA"/>
</dbReference>
<feature type="region of interest" description="Disordered" evidence="10">
    <location>
        <begin position="1"/>
        <end position="26"/>
    </location>
</feature>
<comment type="pathway">
    <text evidence="1 8">Amino-acid biosynthesis; L-lysine biosynthesis via DAP pathway; DL-2,6-diaminopimelate from LL-2,6-diaminopimelate: step 1/1.</text>
</comment>
<feature type="binding site" evidence="8">
    <location>
        <position position="106"/>
    </location>
    <ligand>
        <name>substrate</name>
    </ligand>
</feature>
<feature type="active site" evidence="9">
    <location>
        <position position="115"/>
    </location>
</feature>
<dbReference type="PROSITE" id="PS01326">
    <property type="entry name" value="DAP_EPIMERASE"/>
    <property type="match status" value="1"/>
</dbReference>
<feature type="active site" description="Proton acceptor" evidence="8">
    <location>
        <position position="255"/>
    </location>
</feature>
<evidence type="ECO:0000256" key="10">
    <source>
        <dbReference type="SAM" id="MobiDB-lite"/>
    </source>
</evidence>
<feature type="active site" description="Proton donor" evidence="8">
    <location>
        <position position="115"/>
    </location>
</feature>